<gene>
    <name evidence="3" type="ORF">ILUMI_03005</name>
</gene>
<dbReference type="OrthoDB" id="6629557at2759"/>
<evidence type="ECO:0000313" key="3">
    <source>
        <dbReference type="EMBL" id="KAF2903184.1"/>
    </source>
</evidence>
<dbReference type="AlphaFoldDB" id="A0A8K0DFF0"/>
<organism evidence="3 4">
    <name type="scientific">Ignelater luminosus</name>
    <name type="common">Cucubano</name>
    <name type="synonym">Pyrophorus luminosus</name>
    <dbReference type="NCBI Taxonomy" id="2038154"/>
    <lineage>
        <taxon>Eukaryota</taxon>
        <taxon>Metazoa</taxon>
        <taxon>Ecdysozoa</taxon>
        <taxon>Arthropoda</taxon>
        <taxon>Hexapoda</taxon>
        <taxon>Insecta</taxon>
        <taxon>Pterygota</taxon>
        <taxon>Neoptera</taxon>
        <taxon>Endopterygota</taxon>
        <taxon>Coleoptera</taxon>
        <taxon>Polyphaga</taxon>
        <taxon>Elateriformia</taxon>
        <taxon>Elateroidea</taxon>
        <taxon>Elateridae</taxon>
        <taxon>Agrypninae</taxon>
        <taxon>Pyrophorini</taxon>
        <taxon>Ignelater</taxon>
    </lineage>
</organism>
<dbReference type="Pfam" id="PF00379">
    <property type="entry name" value="Chitin_bind_4"/>
    <property type="match status" value="1"/>
</dbReference>
<feature type="signal peptide" evidence="2">
    <location>
        <begin position="1"/>
        <end position="20"/>
    </location>
</feature>
<dbReference type="Proteomes" id="UP000801492">
    <property type="component" value="Unassembled WGS sequence"/>
</dbReference>
<evidence type="ECO:0000256" key="1">
    <source>
        <dbReference type="PROSITE-ProRule" id="PRU00497"/>
    </source>
</evidence>
<evidence type="ECO:0000313" key="4">
    <source>
        <dbReference type="Proteomes" id="UP000801492"/>
    </source>
</evidence>
<reference evidence="3" key="1">
    <citation type="submission" date="2019-08" db="EMBL/GenBank/DDBJ databases">
        <title>The genome of the North American firefly Photinus pyralis.</title>
        <authorList>
            <consortium name="Photinus pyralis genome working group"/>
            <person name="Fallon T.R."/>
            <person name="Sander Lower S.E."/>
            <person name="Weng J.-K."/>
        </authorList>
    </citation>
    <scope>NUCLEOTIDE SEQUENCE</scope>
    <source>
        <strain evidence="3">TRF0915ILg1</strain>
        <tissue evidence="3">Whole body</tissue>
    </source>
</reference>
<feature type="chain" id="PRO_5035472407" evidence="2">
    <location>
        <begin position="21"/>
        <end position="131"/>
    </location>
</feature>
<evidence type="ECO:0000256" key="2">
    <source>
        <dbReference type="SAM" id="SignalP"/>
    </source>
</evidence>
<name>A0A8K0DFF0_IGNLU</name>
<protein>
    <submittedName>
        <fullName evidence="3">Uncharacterized protein</fullName>
    </submittedName>
</protein>
<sequence>MNSVLVIDLILILLVGYLTAKPYRTSEDNVDILYTQENKTGNYEYHIYQEDSKKEETGKIEKTKNGSSTLRTYGYYYYEVELTDNDVTVSVNYTADENGFRATFKIKSYDNGDRISCDCLKSLCGGSCALG</sequence>
<keyword evidence="4" id="KW-1185">Reference proteome</keyword>
<keyword evidence="2" id="KW-0732">Signal</keyword>
<proteinExistence type="predicted"/>
<dbReference type="PROSITE" id="PS51155">
    <property type="entry name" value="CHIT_BIND_RR_2"/>
    <property type="match status" value="1"/>
</dbReference>
<accession>A0A8K0DFF0</accession>
<dbReference type="GO" id="GO:0042302">
    <property type="term" value="F:structural constituent of cuticle"/>
    <property type="evidence" value="ECO:0007669"/>
    <property type="project" value="UniProtKB-UniRule"/>
</dbReference>
<dbReference type="EMBL" id="VTPC01001087">
    <property type="protein sequence ID" value="KAF2903184.1"/>
    <property type="molecule type" value="Genomic_DNA"/>
</dbReference>
<keyword evidence="1" id="KW-0193">Cuticle</keyword>
<comment type="caution">
    <text evidence="3">The sequence shown here is derived from an EMBL/GenBank/DDBJ whole genome shotgun (WGS) entry which is preliminary data.</text>
</comment>
<dbReference type="InterPro" id="IPR000618">
    <property type="entry name" value="Insect_cuticle"/>
</dbReference>